<sequence>MSPNQIEFKITKDSSAQNVDLDNMSIEASAAFVVLLNSMNNILKYYNSNNEIKVKLVKGSAAINVVSTENIISTIESDFEDVLGNKSGNQILVENWREIQKVLSSDGLEYEAKFAYTNKPPSSSLVTRLRTSNQIRLRKTEYIFTGIEFLTGKLIEVGGKTPNIHILDQFDNKIKIGCTEGNAKVARRYLYEPLYVSAFCRTKDNFPNLYWFCDVYNDGVMMNELNALYNRIFTTDSVVGQLINIHDIGKEVLEKDPSYIMMRRFMKMFDYEYVDYRYMKSLMVLTKGIKNHGELGGIREKIVEKYNKRN</sequence>
<proteinExistence type="predicted"/>
<name>A0A1T5NJ70_9BACT</name>
<evidence type="ECO:0000313" key="2">
    <source>
        <dbReference type="Proteomes" id="UP000190166"/>
    </source>
</evidence>
<dbReference type="EMBL" id="FUZZ01000001">
    <property type="protein sequence ID" value="SKD00494.1"/>
    <property type="molecule type" value="Genomic_DNA"/>
</dbReference>
<protein>
    <submittedName>
        <fullName evidence="1">Uncharacterized protein</fullName>
    </submittedName>
</protein>
<dbReference type="Proteomes" id="UP000190166">
    <property type="component" value="Unassembled WGS sequence"/>
</dbReference>
<reference evidence="1 2" key="1">
    <citation type="submission" date="2017-02" db="EMBL/GenBank/DDBJ databases">
        <authorList>
            <person name="Peterson S.W."/>
        </authorList>
    </citation>
    <scope>NUCLEOTIDE SEQUENCE [LARGE SCALE GENOMIC DNA]</scope>
    <source>
        <strain evidence="1 2">DSM 18108</strain>
    </source>
</reference>
<keyword evidence="2" id="KW-1185">Reference proteome</keyword>
<dbReference type="STRING" id="393003.SAMN05660461_1840"/>
<dbReference type="AlphaFoldDB" id="A0A1T5NJ70"/>
<accession>A0A1T5NJ70</accession>
<organism evidence="1 2">
    <name type="scientific">Chitinophaga ginsengisegetis</name>
    <dbReference type="NCBI Taxonomy" id="393003"/>
    <lineage>
        <taxon>Bacteria</taxon>
        <taxon>Pseudomonadati</taxon>
        <taxon>Bacteroidota</taxon>
        <taxon>Chitinophagia</taxon>
        <taxon>Chitinophagales</taxon>
        <taxon>Chitinophagaceae</taxon>
        <taxon>Chitinophaga</taxon>
    </lineage>
</organism>
<evidence type="ECO:0000313" key="1">
    <source>
        <dbReference type="EMBL" id="SKD00494.1"/>
    </source>
</evidence>
<gene>
    <name evidence="1" type="ORF">SAMN05660461_1840</name>
</gene>
<dbReference type="RefSeq" id="WP_079469074.1">
    <property type="nucleotide sequence ID" value="NZ_FUZZ01000001.1"/>
</dbReference>